<name>A0A4C1TYP4_EUMVA</name>
<dbReference type="Proteomes" id="UP000299102">
    <property type="component" value="Unassembled WGS sequence"/>
</dbReference>
<comment type="caution">
    <text evidence="1">The sequence shown here is derived from an EMBL/GenBank/DDBJ whole genome shotgun (WGS) entry which is preliminary data.</text>
</comment>
<protein>
    <submittedName>
        <fullName evidence="1">Uncharacterized protein</fullName>
    </submittedName>
</protein>
<dbReference type="AlphaFoldDB" id="A0A4C1TYP4"/>
<gene>
    <name evidence="1" type="ORF">EVAR_11497_1</name>
</gene>
<organism evidence="1 2">
    <name type="scientific">Eumeta variegata</name>
    <name type="common">Bagworm moth</name>
    <name type="synonym">Eumeta japonica</name>
    <dbReference type="NCBI Taxonomy" id="151549"/>
    <lineage>
        <taxon>Eukaryota</taxon>
        <taxon>Metazoa</taxon>
        <taxon>Ecdysozoa</taxon>
        <taxon>Arthropoda</taxon>
        <taxon>Hexapoda</taxon>
        <taxon>Insecta</taxon>
        <taxon>Pterygota</taxon>
        <taxon>Neoptera</taxon>
        <taxon>Endopterygota</taxon>
        <taxon>Lepidoptera</taxon>
        <taxon>Glossata</taxon>
        <taxon>Ditrysia</taxon>
        <taxon>Tineoidea</taxon>
        <taxon>Psychidae</taxon>
        <taxon>Oiketicinae</taxon>
        <taxon>Eumeta</taxon>
    </lineage>
</organism>
<reference evidence="1 2" key="1">
    <citation type="journal article" date="2019" name="Commun. Biol.">
        <title>The bagworm genome reveals a unique fibroin gene that provides high tensile strength.</title>
        <authorList>
            <person name="Kono N."/>
            <person name="Nakamura H."/>
            <person name="Ohtoshi R."/>
            <person name="Tomita M."/>
            <person name="Numata K."/>
            <person name="Arakawa K."/>
        </authorList>
    </citation>
    <scope>NUCLEOTIDE SEQUENCE [LARGE SCALE GENOMIC DNA]</scope>
</reference>
<accession>A0A4C1TYP4</accession>
<evidence type="ECO:0000313" key="2">
    <source>
        <dbReference type="Proteomes" id="UP000299102"/>
    </source>
</evidence>
<proteinExistence type="predicted"/>
<evidence type="ECO:0000313" key="1">
    <source>
        <dbReference type="EMBL" id="GBP19175.1"/>
    </source>
</evidence>
<dbReference type="EMBL" id="BGZK01000105">
    <property type="protein sequence ID" value="GBP19175.1"/>
    <property type="molecule type" value="Genomic_DNA"/>
</dbReference>
<sequence>MLTSAIPNTYRTSVPPFTVKIPGFHMHRHPFSCGVKRQRKKKSAIASDCDVNFLYGAKFRAFGAPGAAGGSAADSTFPGIQIQCPYSIMRRSAADVRPPRPDRLT</sequence>
<keyword evidence="2" id="KW-1185">Reference proteome</keyword>